<name>A0ABS6XIB8_9SPHN</name>
<accession>A0ABS6XIB8</accession>
<evidence type="ECO:0000259" key="3">
    <source>
        <dbReference type="Pfam" id="PF00150"/>
    </source>
</evidence>
<reference evidence="4 5" key="1">
    <citation type="submission" date="2021-07" db="EMBL/GenBank/DDBJ databases">
        <title>Stakelama flava sp. nov., a novel endophytic bacterium isolated from branch of Kandelia candel.</title>
        <authorList>
            <person name="Tuo L."/>
        </authorList>
    </citation>
    <scope>NUCLEOTIDE SEQUENCE [LARGE SCALE GENOMIC DNA]</scope>
    <source>
        <strain evidence="4 5">CBK3Z-3</strain>
    </source>
</reference>
<organism evidence="4 5">
    <name type="scientific">Stakelama flava</name>
    <dbReference type="NCBI Taxonomy" id="2860338"/>
    <lineage>
        <taxon>Bacteria</taxon>
        <taxon>Pseudomonadati</taxon>
        <taxon>Pseudomonadota</taxon>
        <taxon>Alphaproteobacteria</taxon>
        <taxon>Sphingomonadales</taxon>
        <taxon>Sphingomonadaceae</taxon>
        <taxon>Stakelama</taxon>
    </lineage>
</organism>
<protein>
    <submittedName>
        <fullName evidence="4">Cellulase family glycosylhydrolase</fullName>
    </submittedName>
</protein>
<evidence type="ECO:0000313" key="4">
    <source>
        <dbReference type="EMBL" id="MBW4329935.1"/>
    </source>
</evidence>
<feature type="domain" description="Glycoside hydrolase family 5" evidence="3">
    <location>
        <begin position="84"/>
        <end position="326"/>
    </location>
</feature>
<sequence length="388" mass="43040">MFEKTRRHDRIFRGLPMRTAFAAGLLSLTGGMIASAPAYAQPVVRVDDPGNVRGAVYVPAGAWNAPQMWKNFSRAEADRDLGYARELNLNSLRVWASYEYWQMDPEKFAANFDSFLASAKAHHIRILVALFENVGEEPTQANMWSTDPRTAFAILSPARAIAADNTRWEAPRKFVRWFMKRYGDDDRLLAIEVMNEPQYRGQKVATLPFAMDMFRTAKAVQGTVPLTIGTNTLDVAEKFVPLGLDILQFHNNFPQDDASFRSNVAAAMALGKRAGIPVWLTEWQRIRSGGSGWADEPVTSGDAGISYGPLAHDVRQYHIGNFFWSLMVKRAYLKVQRFKGTVNGLVWPDGSVASLADARAIAGDPTLDMPEKPIPADFGALPAKADGQ</sequence>
<dbReference type="InterPro" id="IPR001547">
    <property type="entry name" value="Glyco_hydro_5"/>
</dbReference>
<dbReference type="EMBL" id="JAHWZX010000002">
    <property type="protein sequence ID" value="MBW4329935.1"/>
    <property type="molecule type" value="Genomic_DNA"/>
</dbReference>
<dbReference type="Proteomes" id="UP001197214">
    <property type="component" value="Unassembled WGS sequence"/>
</dbReference>
<proteinExistence type="predicted"/>
<feature type="signal peptide" evidence="2">
    <location>
        <begin position="1"/>
        <end position="40"/>
    </location>
</feature>
<dbReference type="RefSeq" id="WP_219237032.1">
    <property type="nucleotide sequence ID" value="NZ_JAHWZX010000002.1"/>
</dbReference>
<evidence type="ECO:0000313" key="5">
    <source>
        <dbReference type="Proteomes" id="UP001197214"/>
    </source>
</evidence>
<keyword evidence="2" id="KW-0732">Signal</keyword>
<keyword evidence="1" id="KW-0378">Hydrolase</keyword>
<keyword evidence="5" id="KW-1185">Reference proteome</keyword>
<feature type="chain" id="PRO_5047330762" evidence="2">
    <location>
        <begin position="41"/>
        <end position="388"/>
    </location>
</feature>
<evidence type="ECO:0000256" key="1">
    <source>
        <dbReference type="ARBA" id="ARBA00022801"/>
    </source>
</evidence>
<dbReference type="Pfam" id="PF00150">
    <property type="entry name" value="Cellulase"/>
    <property type="match status" value="1"/>
</dbReference>
<gene>
    <name evidence="4" type="ORF">KY084_03475</name>
</gene>
<comment type="caution">
    <text evidence="4">The sequence shown here is derived from an EMBL/GenBank/DDBJ whole genome shotgun (WGS) entry which is preliminary data.</text>
</comment>
<evidence type="ECO:0000256" key="2">
    <source>
        <dbReference type="SAM" id="SignalP"/>
    </source>
</evidence>